<evidence type="ECO:0000256" key="3">
    <source>
        <dbReference type="ARBA" id="ARBA00023125"/>
    </source>
</evidence>
<reference evidence="7" key="1">
    <citation type="journal article" date="2012" name="PLoS ONE">
        <title>Gene sets for utilization of primary and secondary nutrition supplies in the distal gut of endangered iberian lynx.</title>
        <authorList>
            <person name="Alcaide M."/>
            <person name="Messina E."/>
            <person name="Richter M."/>
            <person name="Bargiela R."/>
            <person name="Peplies J."/>
            <person name="Huws S.A."/>
            <person name="Newbold C.J."/>
            <person name="Golyshin P.N."/>
            <person name="Simon M.A."/>
            <person name="Lopez G."/>
            <person name="Yakimov M.M."/>
            <person name="Ferrer M."/>
        </authorList>
    </citation>
    <scope>NUCLEOTIDE SEQUENCE</scope>
</reference>
<organism evidence="7">
    <name type="scientific">gut metagenome</name>
    <dbReference type="NCBI Taxonomy" id="749906"/>
    <lineage>
        <taxon>unclassified sequences</taxon>
        <taxon>metagenomes</taxon>
        <taxon>organismal metagenomes</taxon>
    </lineage>
</organism>
<feature type="non-terminal residue" evidence="7">
    <location>
        <position position="1"/>
    </location>
</feature>
<evidence type="ECO:0000256" key="1">
    <source>
        <dbReference type="ARBA" id="ARBA00008761"/>
    </source>
</evidence>
<accession>J9CBT9</accession>
<comment type="caution">
    <text evidence="7">The sequence shown here is derived from an EMBL/GenBank/DDBJ whole genome shotgun (WGS) entry which is preliminary data.</text>
</comment>
<dbReference type="InterPro" id="IPR010095">
    <property type="entry name" value="Cas12f1-like_TNB"/>
</dbReference>
<protein>
    <submittedName>
        <fullName evidence="7">IS605 family transposase OrfB</fullName>
    </submittedName>
</protein>
<comment type="similarity">
    <text evidence="1">In the C-terminal section; belongs to the transposase 35 family.</text>
</comment>
<keyword evidence="4" id="KW-0233">DNA recombination</keyword>
<feature type="domain" description="Probable transposase IS891/IS1136/IS1341" evidence="6">
    <location>
        <begin position="96"/>
        <end position="204"/>
    </location>
</feature>
<feature type="non-terminal residue" evidence="7">
    <location>
        <position position="264"/>
    </location>
</feature>
<dbReference type="GO" id="GO:0032196">
    <property type="term" value="P:transposition"/>
    <property type="evidence" value="ECO:0007669"/>
    <property type="project" value="UniProtKB-KW"/>
</dbReference>
<gene>
    <name evidence="7" type="ORF">EVA_14478</name>
</gene>
<evidence type="ECO:0000256" key="5">
    <source>
        <dbReference type="SAM" id="MobiDB-lite"/>
    </source>
</evidence>
<dbReference type="NCBIfam" id="TIGR01766">
    <property type="entry name" value="IS200/IS605 family accessory protein TnpB-like domain"/>
    <property type="match status" value="1"/>
</dbReference>
<dbReference type="Pfam" id="PF01385">
    <property type="entry name" value="OrfB_IS605"/>
    <property type="match status" value="1"/>
</dbReference>
<dbReference type="GO" id="GO:0003677">
    <property type="term" value="F:DNA binding"/>
    <property type="evidence" value="ECO:0007669"/>
    <property type="project" value="UniProtKB-KW"/>
</dbReference>
<proteinExistence type="inferred from homology"/>
<feature type="region of interest" description="Disordered" evidence="5">
    <location>
        <begin position="1"/>
        <end position="26"/>
    </location>
</feature>
<keyword evidence="3" id="KW-0238">DNA-binding</keyword>
<dbReference type="InterPro" id="IPR001959">
    <property type="entry name" value="Transposase"/>
</dbReference>
<evidence type="ECO:0000256" key="4">
    <source>
        <dbReference type="ARBA" id="ARBA00023172"/>
    </source>
</evidence>
<dbReference type="AlphaFoldDB" id="J9CBT9"/>
<name>J9CBT9_9ZZZZ</name>
<evidence type="ECO:0000259" key="6">
    <source>
        <dbReference type="Pfam" id="PF01385"/>
    </source>
</evidence>
<evidence type="ECO:0000256" key="2">
    <source>
        <dbReference type="ARBA" id="ARBA00022578"/>
    </source>
</evidence>
<feature type="compositionally biased region" description="Basic and acidic residues" evidence="5">
    <location>
        <begin position="1"/>
        <end position="15"/>
    </location>
</feature>
<dbReference type="EMBL" id="AMCI01004773">
    <property type="protein sequence ID" value="EJW97415.1"/>
    <property type="molecule type" value="Genomic_DNA"/>
</dbReference>
<keyword evidence="2" id="KW-0815">Transposition</keyword>
<evidence type="ECO:0000313" key="7">
    <source>
        <dbReference type="EMBL" id="EJW97415.1"/>
    </source>
</evidence>
<sequence>ASMRSYQKDPSKFTDKPALPGYKRKGGHCTTPITNQDCKIIQDDKIWYAKLPYIKDKPLNIGCLDEKAALKEAKVTPNNGRYILSFVFEIPEKEHTVNESASRIAAVDPGVDNLMAVTNNVGLPSILIKGGIVKSINQKYNKDVATIVSKQTMGTDKKFVPTEEYYKVTNYRNNKIQDQLLKCANFLVHWCIENRIDTLVFGKNVFWKQEVNIGRKNNQNFVQIPHAKLCFILSYLCERAGIRFVEQEESYTSKASFLDNDFIP</sequence>
<dbReference type="GO" id="GO:0006310">
    <property type="term" value="P:DNA recombination"/>
    <property type="evidence" value="ECO:0007669"/>
    <property type="project" value="UniProtKB-KW"/>
</dbReference>